<gene>
    <name evidence="3" type="ORF">COLO4_08400</name>
</gene>
<dbReference type="Gene3D" id="3.40.50.1820">
    <property type="entry name" value="alpha/beta hydrolase"/>
    <property type="match status" value="1"/>
</dbReference>
<feature type="signal peptide" evidence="2">
    <location>
        <begin position="1"/>
        <end position="29"/>
    </location>
</feature>
<keyword evidence="3" id="KW-0121">Carboxypeptidase</keyword>
<dbReference type="GO" id="GO:0004185">
    <property type="term" value="F:serine-type carboxypeptidase activity"/>
    <property type="evidence" value="ECO:0007669"/>
    <property type="project" value="InterPro"/>
</dbReference>
<name>A0A1R3KFZ6_9ROSI</name>
<keyword evidence="2" id="KW-0732">Signal</keyword>
<comment type="caution">
    <text evidence="3">The sequence shown here is derived from an EMBL/GenBank/DDBJ whole genome shotgun (WGS) entry which is preliminary data.</text>
</comment>
<accession>A0A1R3KFZ6</accession>
<evidence type="ECO:0000313" key="3">
    <source>
        <dbReference type="EMBL" id="OMP06001.1"/>
    </source>
</evidence>
<dbReference type="OrthoDB" id="443318at2759"/>
<feature type="chain" id="PRO_5012322650" evidence="2">
    <location>
        <begin position="30"/>
        <end position="100"/>
    </location>
</feature>
<dbReference type="GO" id="GO:0006508">
    <property type="term" value="P:proteolysis"/>
    <property type="evidence" value="ECO:0007669"/>
    <property type="project" value="InterPro"/>
</dbReference>
<keyword evidence="3" id="KW-0378">Hydrolase</keyword>
<protein>
    <submittedName>
        <fullName evidence="3">Peptidase S10, serine carboxypeptidase</fullName>
    </submittedName>
</protein>
<reference evidence="4" key="1">
    <citation type="submission" date="2013-09" db="EMBL/GenBank/DDBJ databases">
        <title>Corchorus olitorius genome sequencing.</title>
        <authorList>
            <person name="Alam M."/>
            <person name="Haque M.S."/>
            <person name="Islam M.S."/>
            <person name="Emdad E.M."/>
            <person name="Islam M.M."/>
            <person name="Ahmed B."/>
            <person name="Halim A."/>
            <person name="Hossen Q.M.M."/>
            <person name="Hossain M.Z."/>
            <person name="Ahmed R."/>
            <person name="Khan M.M."/>
            <person name="Islam R."/>
            <person name="Rashid M.M."/>
            <person name="Khan S.A."/>
            <person name="Rahman M.S."/>
            <person name="Alam M."/>
            <person name="Yahiya A.S."/>
            <person name="Khan M.S."/>
            <person name="Azam M.S."/>
            <person name="Haque T."/>
            <person name="Lashkar M.Z.H."/>
            <person name="Akhand A.I."/>
            <person name="Morshed G."/>
            <person name="Roy S."/>
            <person name="Uddin K.S."/>
            <person name="Rabeya T."/>
            <person name="Hossain A.S."/>
            <person name="Chowdhury A."/>
            <person name="Snigdha A.R."/>
            <person name="Mortoza M.S."/>
            <person name="Matin S.A."/>
            <person name="Hoque S.M.E."/>
            <person name="Islam M.K."/>
            <person name="Roy D.K."/>
            <person name="Haider R."/>
            <person name="Moosa M.M."/>
            <person name="Elias S.M."/>
            <person name="Hasan A.M."/>
            <person name="Jahan S."/>
            <person name="Shafiuddin M."/>
            <person name="Mahmood N."/>
            <person name="Shommy N.S."/>
        </authorList>
    </citation>
    <scope>NUCLEOTIDE SEQUENCE [LARGE SCALE GENOMIC DNA]</scope>
    <source>
        <strain evidence="4">cv. O-4</strain>
    </source>
</reference>
<dbReference type="InterPro" id="IPR001563">
    <property type="entry name" value="Peptidase_S10"/>
</dbReference>
<dbReference type="EMBL" id="AWUE01013746">
    <property type="protein sequence ID" value="OMP06001.1"/>
    <property type="molecule type" value="Genomic_DNA"/>
</dbReference>
<dbReference type="SUPFAM" id="SSF53474">
    <property type="entry name" value="alpha/beta-Hydrolases"/>
    <property type="match status" value="1"/>
</dbReference>
<comment type="similarity">
    <text evidence="1">Belongs to the peptidase S10 family.</text>
</comment>
<keyword evidence="3" id="KW-0645">Protease</keyword>
<dbReference type="InterPro" id="IPR029058">
    <property type="entry name" value="AB_hydrolase_fold"/>
</dbReference>
<keyword evidence="4" id="KW-1185">Reference proteome</keyword>
<sequence length="100" mass="11445">MANSKWDFVPKTLLVLISLYLFLDSCVNATSWEDSIAQQKLDKVQKLPGQTFNVSFSHYACYVTVNEDSGRALFYWFFEVAEDLDSKPLLLWLNGGQSLK</sequence>
<dbReference type="Proteomes" id="UP000187203">
    <property type="component" value="Unassembled WGS sequence"/>
</dbReference>
<dbReference type="AlphaFoldDB" id="A0A1R3KFZ6"/>
<dbReference type="Pfam" id="PF00450">
    <property type="entry name" value="Peptidase_S10"/>
    <property type="match status" value="1"/>
</dbReference>
<evidence type="ECO:0000256" key="1">
    <source>
        <dbReference type="ARBA" id="ARBA00009431"/>
    </source>
</evidence>
<evidence type="ECO:0000313" key="4">
    <source>
        <dbReference type="Proteomes" id="UP000187203"/>
    </source>
</evidence>
<proteinExistence type="inferred from homology"/>
<organism evidence="3 4">
    <name type="scientific">Corchorus olitorius</name>
    <dbReference type="NCBI Taxonomy" id="93759"/>
    <lineage>
        <taxon>Eukaryota</taxon>
        <taxon>Viridiplantae</taxon>
        <taxon>Streptophyta</taxon>
        <taxon>Embryophyta</taxon>
        <taxon>Tracheophyta</taxon>
        <taxon>Spermatophyta</taxon>
        <taxon>Magnoliopsida</taxon>
        <taxon>eudicotyledons</taxon>
        <taxon>Gunneridae</taxon>
        <taxon>Pentapetalae</taxon>
        <taxon>rosids</taxon>
        <taxon>malvids</taxon>
        <taxon>Malvales</taxon>
        <taxon>Malvaceae</taxon>
        <taxon>Grewioideae</taxon>
        <taxon>Apeibeae</taxon>
        <taxon>Corchorus</taxon>
    </lineage>
</organism>
<evidence type="ECO:0000256" key="2">
    <source>
        <dbReference type="SAM" id="SignalP"/>
    </source>
</evidence>
<dbReference type="STRING" id="93759.A0A1R3KFZ6"/>